<feature type="region of interest" description="Disordered" evidence="1">
    <location>
        <begin position="290"/>
        <end position="322"/>
    </location>
</feature>
<gene>
    <name evidence="3" type="ORF">ASD8599_03111</name>
</gene>
<evidence type="ECO:0000259" key="2">
    <source>
        <dbReference type="Pfam" id="PF15649"/>
    </source>
</evidence>
<organism evidence="3 4">
    <name type="scientific">Ascidiaceihabitans donghaensis</name>
    <dbReference type="NCBI Taxonomy" id="1510460"/>
    <lineage>
        <taxon>Bacteria</taxon>
        <taxon>Pseudomonadati</taxon>
        <taxon>Pseudomonadota</taxon>
        <taxon>Alphaproteobacteria</taxon>
        <taxon>Rhodobacterales</taxon>
        <taxon>Paracoccaceae</taxon>
        <taxon>Ascidiaceihabitans</taxon>
    </lineage>
</organism>
<feature type="compositionally biased region" description="Acidic residues" evidence="1">
    <location>
        <begin position="1"/>
        <end position="10"/>
    </location>
</feature>
<proteinExistence type="predicted"/>
<keyword evidence="4" id="KW-1185">Reference proteome</keyword>
<dbReference type="OrthoDB" id="9839096at2"/>
<dbReference type="InterPro" id="IPR028903">
    <property type="entry name" value="Tox-REase-7_dom"/>
</dbReference>
<evidence type="ECO:0000313" key="3">
    <source>
        <dbReference type="EMBL" id="SPH22368.1"/>
    </source>
</evidence>
<accession>A0A2R8BH20</accession>
<dbReference type="Pfam" id="PF15649">
    <property type="entry name" value="Tox-REase-7"/>
    <property type="match status" value="1"/>
</dbReference>
<protein>
    <recommendedName>
        <fullName evidence="2">Tox-REase-7 domain-containing protein</fullName>
    </recommendedName>
</protein>
<feature type="region of interest" description="Disordered" evidence="1">
    <location>
        <begin position="1"/>
        <end position="32"/>
    </location>
</feature>
<dbReference type="EMBL" id="OMOR01000001">
    <property type="protein sequence ID" value="SPH22368.1"/>
    <property type="molecule type" value="Genomic_DNA"/>
</dbReference>
<name>A0A2R8BH20_9RHOB</name>
<dbReference type="Proteomes" id="UP000244880">
    <property type="component" value="Unassembled WGS sequence"/>
</dbReference>
<dbReference type="AlphaFoldDB" id="A0A2R8BH20"/>
<dbReference type="RefSeq" id="WP_108829318.1">
    <property type="nucleotide sequence ID" value="NZ_OMOR01000001.1"/>
</dbReference>
<sequence length="446" mass="49736">MSIPEDDELDFSSTAPAPAAEPEPRRFRSLGGGRYEEIDCPTGRCPRVHVSELPFERQLDESDDAYAARLRTRARTATDLGNRDELYAIIGALQTDVGIPSDGITVPCRDQDEWNALAFLQGVDPDAWQYAELEQDLEHLDHDEWFSDTHYTMNLRQFLREKLSYHAESGAATYLFVGPDGFLRYTQTLSPTANAPAGFEIIDRSGSTLRVLIKQLTEGMGLTLAGMSTVPNIVQRANLETTEPPVPMTTLLLWEFEDEMPPSEADHGENIILAQNGPINGSVLNGRVRGPLNRPSTRPQTSVGASNAQPRPMARVGTERPPRTRARLPQFVLDRFARGNRNEARTLDEFGLTKNRRRVTSRDDAGNRVHTYPDAMPDGKVVDVKDVRILANTRQLQAQSNYAKDNNRQHEIYIGPSTSLTGTMQGKVDRGELRVIRVPYLGLGDQ</sequence>
<feature type="compositionally biased region" description="Polar residues" evidence="1">
    <location>
        <begin position="294"/>
        <end position="309"/>
    </location>
</feature>
<feature type="domain" description="Tox-REase-7" evidence="2">
    <location>
        <begin position="339"/>
        <end position="421"/>
    </location>
</feature>
<reference evidence="3 4" key="1">
    <citation type="submission" date="2018-03" db="EMBL/GenBank/DDBJ databases">
        <authorList>
            <person name="Keele B.F."/>
        </authorList>
    </citation>
    <scope>NUCLEOTIDE SEQUENCE [LARGE SCALE GENOMIC DNA]</scope>
    <source>
        <strain evidence="3 4">CECT 8599</strain>
    </source>
</reference>
<evidence type="ECO:0000313" key="4">
    <source>
        <dbReference type="Proteomes" id="UP000244880"/>
    </source>
</evidence>
<evidence type="ECO:0000256" key="1">
    <source>
        <dbReference type="SAM" id="MobiDB-lite"/>
    </source>
</evidence>